<name>A0A4Q9VFR3_9HYPH</name>
<dbReference type="GO" id="GO:0051287">
    <property type="term" value="F:NAD binding"/>
    <property type="evidence" value="ECO:0007669"/>
    <property type="project" value="InterPro"/>
</dbReference>
<dbReference type="PANTHER" id="PTHR10996">
    <property type="entry name" value="2-HYDROXYACID DEHYDROGENASE-RELATED"/>
    <property type="match status" value="1"/>
</dbReference>
<dbReference type="OrthoDB" id="9793626at2"/>
<reference evidence="7 8" key="1">
    <citation type="submission" date="2019-02" db="EMBL/GenBank/DDBJ databases">
        <title>Siculibacillus lacustris gen. nov., sp. nov., a new rosette-forming bacterium isolated from a freshwater crater lake (Lake St. Ana, Romania).</title>
        <authorList>
            <person name="Felfoldi T."/>
            <person name="Marton Z."/>
            <person name="Szabo A."/>
            <person name="Mentes A."/>
            <person name="Boka K."/>
            <person name="Marialigeti K."/>
            <person name="Mathe I."/>
            <person name="Koncz M."/>
            <person name="Schumann P."/>
            <person name="Toth E."/>
        </authorList>
    </citation>
    <scope>NUCLEOTIDE SEQUENCE [LARGE SCALE GENOMIC DNA]</scope>
    <source>
        <strain evidence="7 8">SA-279</strain>
    </source>
</reference>
<evidence type="ECO:0000259" key="6">
    <source>
        <dbReference type="Pfam" id="PF02826"/>
    </source>
</evidence>
<dbReference type="PANTHER" id="PTHR10996:SF178">
    <property type="entry name" value="2-HYDROXYACID DEHYDROGENASE YGL185C-RELATED"/>
    <property type="match status" value="1"/>
</dbReference>
<dbReference type="Pfam" id="PF00389">
    <property type="entry name" value="2-Hacid_dh"/>
    <property type="match status" value="1"/>
</dbReference>
<comment type="similarity">
    <text evidence="4">Belongs to the D-isomer specific 2-hydroxyacid dehydrogenase family.</text>
</comment>
<dbReference type="PROSITE" id="PS00065">
    <property type="entry name" value="D_2_HYDROXYACID_DH_1"/>
    <property type="match status" value="1"/>
</dbReference>
<evidence type="ECO:0000313" key="7">
    <source>
        <dbReference type="EMBL" id="TBW33657.1"/>
    </source>
</evidence>
<dbReference type="InterPro" id="IPR036291">
    <property type="entry name" value="NAD(P)-bd_dom_sf"/>
</dbReference>
<dbReference type="InterPro" id="IPR006139">
    <property type="entry name" value="D-isomer_2_OHA_DH_cat_dom"/>
</dbReference>
<keyword evidence="3" id="KW-0520">NAD</keyword>
<evidence type="ECO:0000259" key="5">
    <source>
        <dbReference type="Pfam" id="PF00389"/>
    </source>
</evidence>
<feature type="domain" description="D-isomer specific 2-hydroxyacid dehydrogenase catalytic" evidence="5">
    <location>
        <begin position="26"/>
        <end position="301"/>
    </location>
</feature>
<evidence type="ECO:0000256" key="3">
    <source>
        <dbReference type="ARBA" id="ARBA00023027"/>
    </source>
</evidence>
<evidence type="ECO:0000256" key="2">
    <source>
        <dbReference type="ARBA" id="ARBA00023002"/>
    </source>
</evidence>
<dbReference type="GO" id="GO:0016618">
    <property type="term" value="F:hydroxypyruvate reductase [NAD(P)H] activity"/>
    <property type="evidence" value="ECO:0007669"/>
    <property type="project" value="TreeGrafter"/>
</dbReference>
<evidence type="ECO:0000313" key="8">
    <source>
        <dbReference type="Proteomes" id="UP000292781"/>
    </source>
</evidence>
<dbReference type="InterPro" id="IPR050223">
    <property type="entry name" value="D-isomer_2-hydroxyacid_DH"/>
</dbReference>
<dbReference type="FunFam" id="3.40.50.720:FF:000213">
    <property type="entry name" value="Putative 2-hydroxyacid dehydrogenase"/>
    <property type="match status" value="1"/>
</dbReference>
<comment type="caution">
    <text evidence="7">The sequence shown here is derived from an EMBL/GenBank/DDBJ whole genome shotgun (WGS) entry which is preliminary data.</text>
</comment>
<dbReference type="Proteomes" id="UP000292781">
    <property type="component" value="Unassembled WGS sequence"/>
</dbReference>
<dbReference type="CDD" id="cd12156">
    <property type="entry name" value="HPPR"/>
    <property type="match status" value="1"/>
</dbReference>
<dbReference type="EMBL" id="SJFN01000041">
    <property type="protein sequence ID" value="TBW33657.1"/>
    <property type="molecule type" value="Genomic_DNA"/>
</dbReference>
<gene>
    <name evidence="7" type="ORF">EYW49_19905</name>
</gene>
<evidence type="ECO:0000256" key="1">
    <source>
        <dbReference type="ARBA" id="ARBA00022857"/>
    </source>
</evidence>
<evidence type="ECO:0000256" key="4">
    <source>
        <dbReference type="RuleBase" id="RU003719"/>
    </source>
</evidence>
<dbReference type="SUPFAM" id="SSF51735">
    <property type="entry name" value="NAD(P)-binding Rossmann-fold domains"/>
    <property type="match status" value="1"/>
</dbReference>
<keyword evidence="8" id="KW-1185">Reference proteome</keyword>
<dbReference type="Pfam" id="PF02826">
    <property type="entry name" value="2-Hacid_dh_C"/>
    <property type="match status" value="1"/>
</dbReference>
<keyword evidence="2 4" id="KW-0560">Oxidoreductase</keyword>
<dbReference type="SUPFAM" id="SSF52283">
    <property type="entry name" value="Formate/glycerate dehydrogenase catalytic domain-like"/>
    <property type="match status" value="1"/>
</dbReference>
<dbReference type="AlphaFoldDB" id="A0A4Q9VFR3"/>
<organism evidence="7 8">
    <name type="scientific">Siculibacillus lacustris</name>
    <dbReference type="NCBI Taxonomy" id="1549641"/>
    <lineage>
        <taxon>Bacteria</taxon>
        <taxon>Pseudomonadati</taxon>
        <taxon>Pseudomonadota</taxon>
        <taxon>Alphaproteobacteria</taxon>
        <taxon>Hyphomicrobiales</taxon>
        <taxon>Ancalomicrobiaceae</taxon>
        <taxon>Siculibacillus</taxon>
    </lineage>
</organism>
<dbReference type="InterPro" id="IPR029752">
    <property type="entry name" value="D-isomer_DH_CS1"/>
</dbReference>
<dbReference type="InterPro" id="IPR006140">
    <property type="entry name" value="D-isomer_DH_NAD-bd"/>
</dbReference>
<dbReference type="Gene3D" id="3.40.50.720">
    <property type="entry name" value="NAD(P)-binding Rossmann-like Domain"/>
    <property type="match status" value="2"/>
</dbReference>
<protein>
    <submittedName>
        <fullName evidence="7">2-hydroxyacid dehydrogenase</fullName>
    </submittedName>
</protein>
<keyword evidence="1" id="KW-0521">NADP</keyword>
<dbReference type="GO" id="GO:0030267">
    <property type="term" value="F:glyoxylate reductase (NADPH) activity"/>
    <property type="evidence" value="ECO:0007669"/>
    <property type="project" value="TreeGrafter"/>
</dbReference>
<dbReference type="GO" id="GO:0005829">
    <property type="term" value="C:cytosol"/>
    <property type="evidence" value="ECO:0007669"/>
    <property type="project" value="TreeGrafter"/>
</dbReference>
<accession>A0A4Q9VFR3</accession>
<proteinExistence type="inferred from homology"/>
<sequence length="302" mass="31760">MGPDFDGRLAAAYDVIALWRTPEGPARMAAEAESIEMVVTSAFKGCDDALMARLPRLKAVCSFGVGTDSIDLAAAARRGVVVSNTPEVLDDCVADLGFALVLDVARRISESDRYLRAGGWEKTPFPLAARVSGKKLGIVGLGRIGKVVARRASGFDMTIGYHNRKPDPAVGYAYLPSVVDLARWADILILTCPGGAATRNLISTAELQALGPQGFLVNVSRGSVVDEPALISALEKGLIAGAGLDVFADEPHVPDALKALDNVVLTPHVASATRETRRAMHDLTLANVAAFFASGRLVTPVG</sequence>
<feature type="domain" description="D-isomer specific 2-hydroxyacid dehydrogenase NAD-binding" evidence="6">
    <location>
        <begin position="98"/>
        <end position="270"/>
    </location>
</feature>